<protein>
    <submittedName>
        <fullName evidence="6">TetR/AcrR family transcriptional regulator</fullName>
    </submittedName>
</protein>
<evidence type="ECO:0000256" key="1">
    <source>
        <dbReference type="ARBA" id="ARBA00023015"/>
    </source>
</evidence>
<keyword evidence="2 4" id="KW-0238">DNA-binding</keyword>
<sequence length="192" mass="20728">MASSTRVRMTAAERGEEVLQAAIAAFAEAGYSATRTDEIARRAGVSQPYVIRLFGTKQQLFIAALHRVCDRIEEVFRAAREAAEADATPAEALHALGQGFNVFLADREMLQVFLHGFAASGDPAIGDDVRARFGKVYQLVRDLSGAGVHETRRFLATGMLLTVMSAMQVAGPDAVETPWAAEILNDCIELGD</sequence>
<keyword evidence="1" id="KW-0805">Transcription regulation</keyword>
<evidence type="ECO:0000256" key="4">
    <source>
        <dbReference type="PROSITE-ProRule" id="PRU00335"/>
    </source>
</evidence>
<evidence type="ECO:0000313" key="7">
    <source>
        <dbReference type="Proteomes" id="UP001601948"/>
    </source>
</evidence>
<accession>A0ABW6QSM9</accession>
<organism evidence="6 7">
    <name type="scientific">Nocardia suismassiliense</name>
    <dbReference type="NCBI Taxonomy" id="2077092"/>
    <lineage>
        <taxon>Bacteria</taxon>
        <taxon>Bacillati</taxon>
        <taxon>Actinomycetota</taxon>
        <taxon>Actinomycetes</taxon>
        <taxon>Mycobacteriales</taxon>
        <taxon>Nocardiaceae</taxon>
        <taxon>Nocardia</taxon>
    </lineage>
</organism>
<evidence type="ECO:0000256" key="2">
    <source>
        <dbReference type="ARBA" id="ARBA00023125"/>
    </source>
</evidence>
<dbReference type="Pfam" id="PF00440">
    <property type="entry name" value="TetR_N"/>
    <property type="match status" value="1"/>
</dbReference>
<dbReference type="EMBL" id="JBIAPI010000003">
    <property type="protein sequence ID" value="MFF3224237.1"/>
    <property type="molecule type" value="Genomic_DNA"/>
</dbReference>
<comment type="caution">
    <text evidence="6">The sequence shown here is derived from an EMBL/GenBank/DDBJ whole genome shotgun (WGS) entry which is preliminary data.</text>
</comment>
<dbReference type="InterPro" id="IPR050109">
    <property type="entry name" value="HTH-type_TetR-like_transc_reg"/>
</dbReference>
<reference evidence="6 7" key="1">
    <citation type="submission" date="2024-10" db="EMBL/GenBank/DDBJ databases">
        <title>The Natural Products Discovery Center: Release of the First 8490 Sequenced Strains for Exploring Actinobacteria Biosynthetic Diversity.</title>
        <authorList>
            <person name="Kalkreuter E."/>
            <person name="Kautsar S.A."/>
            <person name="Yang D."/>
            <person name="Bader C.D."/>
            <person name="Teijaro C.N."/>
            <person name="Fluegel L."/>
            <person name="Davis C.M."/>
            <person name="Simpson J.R."/>
            <person name="Lauterbach L."/>
            <person name="Steele A.D."/>
            <person name="Gui C."/>
            <person name="Meng S."/>
            <person name="Li G."/>
            <person name="Viehrig K."/>
            <person name="Ye F."/>
            <person name="Su P."/>
            <person name="Kiefer A.F."/>
            <person name="Nichols A."/>
            <person name="Cepeda A.J."/>
            <person name="Yan W."/>
            <person name="Fan B."/>
            <person name="Jiang Y."/>
            <person name="Adhikari A."/>
            <person name="Zheng C.-J."/>
            <person name="Schuster L."/>
            <person name="Cowan T.M."/>
            <person name="Smanski M.J."/>
            <person name="Chevrette M.G."/>
            <person name="De Carvalho L.P.S."/>
            <person name="Shen B."/>
        </authorList>
    </citation>
    <scope>NUCLEOTIDE SEQUENCE [LARGE SCALE GENOMIC DNA]</scope>
    <source>
        <strain evidence="6 7">NPDC003040</strain>
    </source>
</reference>
<feature type="domain" description="HTH tetR-type" evidence="5">
    <location>
        <begin position="12"/>
        <end position="72"/>
    </location>
</feature>
<gene>
    <name evidence="6" type="ORF">ACFYV7_15700</name>
</gene>
<dbReference type="InterPro" id="IPR001647">
    <property type="entry name" value="HTH_TetR"/>
</dbReference>
<evidence type="ECO:0000313" key="6">
    <source>
        <dbReference type="EMBL" id="MFF3224237.1"/>
    </source>
</evidence>
<dbReference type="InterPro" id="IPR009057">
    <property type="entry name" value="Homeodomain-like_sf"/>
</dbReference>
<evidence type="ECO:0000256" key="3">
    <source>
        <dbReference type="ARBA" id="ARBA00023163"/>
    </source>
</evidence>
<dbReference type="RefSeq" id="WP_387717747.1">
    <property type="nucleotide sequence ID" value="NZ_JBIAPI010000003.1"/>
</dbReference>
<feature type="DNA-binding region" description="H-T-H motif" evidence="4">
    <location>
        <begin position="35"/>
        <end position="54"/>
    </location>
</feature>
<keyword evidence="7" id="KW-1185">Reference proteome</keyword>
<dbReference type="PANTHER" id="PTHR30055:SF234">
    <property type="entry name" value="HTH-TYPE TRANSCRIPTIONAL REGULATOR BETI"/>
    <property type="match status" value="1"/>
</dbReference>
<dbReference type="PANTHER" id="PTHR30055">
    <property type="entry name" value="HTH-TYPE TRANSCRIPTIONAL REGULATOR RUTR"/>
    <property type="match status" value="1"/>
</dbReference>
<keyword evidence="3" id="KW-0804">Transcription</keyword>
<proteinExistence type="predicted"/>
<name>A0ABW6QSM9_9NOCA</name>
<evidence type="ECO:0000259" key="5">
    <source>
        <dbReference type="PROSITE" id="PS50977"/>
    </source>
</evidence>
<dbReference type="SUPFAM" id="SSF46689">
    <property type="entry name" value="Homeodomain-like"/>
    <property type="match status" value="1"/>
</dbReference>
<dbReference type="PRINTS" id="PR00455">
    <property type="entry name" value="HTHTETR"/>
</dbReference>
<dbReference type="PROSITE" id="PS50977">
    <property type="entry name" value="HTH_TETR_2"/>
    <property type="match status" value="1"/>
</dbReference>
<dbReference type="Gene3D" id="1.10.357.10">
    <property type="entry name" value="Tetracycline Repressor, domain 2"/>
    <property type="match status" value="1"/>
</dbReference>
<dbReference type="Proteomes" id="UP001601948">
    <property type="component" value="Unassembled WGS sequence"/>
</dbReference>